<dbReference type="EMBL" id="JAAGOH010000004">
    <property type="protein sequence ID" value="NDY90532.1"/>
    <property type="molecule type" value="Genomic_DNA"/>
</dbReference>
<keyword evidence="2" id="KW-1185">Reference proteome</keyword>
<organism evidence="1 2">
    <name type="scientific">Ideonella livida</name>
    <dbReference type="NCBI Taxonomy" id="2707176"/>
    <lineage>
        <taxon>Bacteria</taxon>
        <taxon>Pseudomonadati</taxon>
        <taxon>Pseudomonadota</taxon>
        <taxon>Betaproteobacteria</taxon>
        <taxon>Burkholderiales</taxon>
        <taxon>Sphaerotilaceae</taxon>
        <taxon>Ideonella</taxon>
    </lineage>
</organism>
<gene>
    <name evidence="1" type="ORF">G3A44_04885</name>
</gene>
<evidence type="ECO:0000313" key="2">
    <source>
        <dbReference type="Proteomes" id="UP000484255"/>
    </source>
</evidence>
<dbReference type="RefSeq" id="WP_163456392.1">
    <property type="nucleotide sequence ID" value="NZ_JAAGOH010000004.1"/>
</dbReference>
<protein>
    <submittedName>
        <fullName evidence="1">Uncharacterized protein</fullName>
    </submittedName>
</protein>
<name>A0A7C9PG22_9BURK</name>
<dbReference type="Proteomes" id="UP000484255">
    <property type="component" value="Unassembled WGS sequence"/>
</dbReference>
<accession>A0A7C9PG22</accession>
<evidence type="ECO:0000313" key="1">
    <source>
        <dbReference type="EMBL" id="NDY90532.1"/>
    </source>
</evidence>
<reference evidence="1 2" key="1">
    <citation type="submission" date="2020-02" db="EMBL/GenBank/DDBJ databases">
        <title>Ideonella bacterium strain TBM-1.</title>
        <authorList>
            <person name="Chen W.-M."/>
        </authorList>
    </citation>
    <scope>NUCLEOTIDE SEQUENCE [LARGE SCALE GENOMIC DNA]</scope>
    <source>
        <strain evidence="1 2">TBM-1</strain>
    </source>
</reference>
<proteinExistence type="predicted"/>
<dbReference type="AlphaFoldDB" id="A0A7C9PG22"/>
<comment type="caution">
    <text evidence="1">The sequence shown here is derived from an EMBL/GenBank/DDBJ whole genome shotgun (WGS) entry which is preliminary data.</text>
</comment>
<sequence length="263" mass="29024">MDELERRTLWEQLRQRLQARLPEAADWPWGRIGGWAAQGGQALGAAATVLGWQVSPSPQGPSLQLHAQGVPDGHDIRWGASDRNYLSSPVLIWRCPAPLPDEELLAALWPADLLEEQSLALYQRLVDSTQTSADPSLPAELRWIAVLPAVGPLRRRFPALSGSASDPGWLERWWQALQPPLAVRQTPRFELGGDMVADPLGWPEERFSLVLRQGQMALRIHMPQPDEHRLLATRQLVLRVLRAMAQVAVVPAAGGTGLLSATD</sequence>